<evidence type="ECO:0000259" key="1">
    <source>
        <dbReference type="Pfam" id="PF01408"/>
    </source>
</evidence>
<dbReference type="InterPro" id="IPR004104">
    <property type="entry name" value="Gfo/Idh/MocA-like_OxRdtase_C"/>
</dbReference>
<dbReference type="Pfam" id="PF02894">
    <property type="entry name" value="GFO_IDH_MocA_C"/>
    <property type="match status" value="1"/>
</dbReference>
<protein>
    <submittedName>
        <fullName evidence="3">Inositol 2-dehydrogenase/D-chiro-inositol 3-dehydrogenase</fullName>
        <ecNumber evidence="3">1.1.1.18</ecNumber>
    </submittedName>
</protein>
<feature type="domain" description="Gfo/Idh/MocA-like oxidoreductase N-terminal" evidence="1">
    <location>
        <begin position="56"/>
        <end position="188"/>
    </location>
</feature>
<dbReference type="SUPFAM" id="SSF51735">
    <property type="entry name" value="NAD(P)-binding Rossmann-fold domains"/>
    <property type="match status" value="1"/>
</dbReference>
<evidence type="ECO:0000313" key="4">
    <source>
        <dbReference type="Proteomes" id="UP000316213"/>
    </source>
</evidence>
<keyword evidence="3" id="KW-0560">Oxidoreductase</keyword>
<dbReference type="SUPFAM" id="SSF55347">
    <property type="entry name" value="Glyceraldehyde-3-phosphate dehydrogenase-like, C-terminal domain"/>
    <property type="match status" value="1"/>
</dbReference>
<name>A0A5C5ZUX2_9BACT</name>
<evidence type="ECO:0000313" key="3">
    <source>
        <dbReference type="EMBL" id="TWT91364.1"/>
    </source>
</evidence>
<proteinExistence type="predicted"/>
<accession>A0A5C5ZUX2</accession>
<reference evidence="3 4" key="1">
    <citation type="submission" date="2019-02" db="EMBL/GenBank/DDBJ databases">
        <title>Deep-cultivation of Planctomycetes and their phenomic and genomic characterization uncovers novel biology.</title>
        <authorList>
            <person name="Wiegand S."/>
            <person name="Jogler M."/>
            <person name="Boedeker C."/>
            <person name="Pinto D."/>
            <person name="Vollmers J."/>
            <person name="Rivas-Marin E."/>
            <person name="Kohn T."/>
            <person name="Peeters S.H."/>
            <person name="Heuer A."/>
            <person name="Rast P."/>
            <person name="Oberbeckmann S."/>
            <person name="Bunk B."/>
            <person name="Jeske O."/>
            <person name="Meyerdierks A."/>
            <person name="Storesund J.E."/>
            <person name="Kallscheuer N."/>
            <person name="Luecker S."/>
            <person name="Lage O.M."/>
            <person name="Pohl T."/>
            <person name="Merkel B.J."/>
            <person name="Hornburger P."/>
            <person name="Mueller R.-W."/>
            <person name="Bruemmer F."/>
            <person name="Labrenz M."/>
            <person name="Spormann A.M."/>
            <person name="Op Den Camp H."/>
            <person name="Overmann J."/>
            <person name="Amann R."/>
            <person name="Jetten M.S.M."/>
            <person name="Mascher T."/>
            <person name="Medema M.H."/>
            <person name="Devos D.P."/>
            <person name="Kaster A.-K."/>
            <person name="Ovreas L."/>
            <person name="Rohde M."/>
            <person name="Galperin M.Y."/>
            <person name="Jogler C."/>
        </authorList>
    </citation>
    <scope>NUCLEOTIDE SEQUENCE [LARGE SCALE GENOMIC DNA]</scope>
    <source>
        <strain evidence="3 4">Pla100</strain>
    </source>
</reference>
<keyword evidence="4" id="KW-1185">Reference proteome</keyword>
<evidence type="ECO:0000259" key="2">
    <source>
        <dbReference type="Pfam" id="PF02894"/>
    </source>
</evidence>
<gene>
    <name evidence="3" type="primary">iolG_11</name>
    <name evidence="3" type="ORF">Pla100_52120</name>
</gene>
<dbReference type="GO" id="GO:0050112">
    <property type="term" value="F:inositol 2-dehydrogenase (NAD+) activity"/>
    <property type="evidence" value="ECO:0007669"/>
    <property type="project" value="UniProtKB-EC"/>
</dbReference>
<dbReference type="Gene3D" id="3.30.360.10">
    <property type="entry name" value="Dihydrodipicolinate Reductase, domain 2"/>
    <property type="match status" value="1"/>
</dbReference>
<dbReference type="RefSeq" id="WP_146581247.1">
    <property type="nucleotide sequence ID" value="NZ_SJPM01000015.1"/>
</dbReference>
<dbReference type="AlphaFoldDB" id="A0A5C5ZUX2"/>
<organism evidence="3 4">
    <name type="scientific">Neorhodopirellula pilleata</name>
    <dbReference type="NCBI Taxonomy" id="2714738"/>
    <lineage>
        <taxon>Bacteria</taxon>
        <taxon>Pseudomonadati</taxon>
        <taxon>Planctomycetota</taxon>
        <taxon>Planctomycetia</taxon>
        <taxon>Pirellulales</taxon>
        <taxon>Pirellulaceae</taxon>
        <taxon>Neorhodopirellula</taxon>
    </lineage>
</organism>
<dbReference type="PANTHER" id="PTHR43818">
    <property type="entry name" value="BCDNA.GH03377"/>
    <property type="match status" value="1"/>
</dbReference>
<dbReference type="Pfam" id="PF01408">
    <property type="entry name" value="GFO_IDH_MocA"/>
    <property type="match status" value="1"/>
</dbReference>
<dbReference type="EMBL" id="SJPM01000015">
    <property type="protein sequence ID" value="TWT91364.1"/>
    <property type="molecule type" value="Genomic_DNA"/>
</dbReference>
<dbReference type="Proteomes" id="UP000316213">
    <property type="component" value="Unassembled WGS sequence"/>
</dbReference>
<dbReference type="PANTHER" id="PTHR43818:SF5">
    <property type="entry name" value="OXIDOREDUCTASE FAMILY PROTEIN"/>
    <property type="match status" value="1"/>
</dbReference>
<dbReference type="InterPro" id="IPR000683">
    <property type="entry name" value="Gfo/Idh/MocA-like_OxRdtase_N"/>
</dbReference>
<dbReference type="InterPro" id="IPR050463">
    <property type="entry name" value="Gfo/Idh/MocA_oxidrdct_glycsds"/>
</dbReference>
<dbReference type="OrthoDB" id="253515at2"/>
<dbReference type="Gene3D" id="3.40.50.720">
    <property type="entry name" value="NAD(P)-binding Rossmann-like Domain"/>
    <property type="match status" value="1"/>
</dbReference>
<comment type="caution">
    <text evidence="3">The sequence shown here is derived from an EMBL/GenBank/DDBJ whole genome shotgun (WGS) entry which is preliminary data.</text>
</comment>
<dbReference type="EC" id="1.1.1.18" evidence="3"/>
<dbReference type="InterPro" id="IPR036291">
    <property type="entry name" value="NAD(P)-bd_dom_sf"/>
</dbReference>
<dbReference type="GO" id="GO:0000166">
    <property type="term" value="F:nucleotide binding"/>
    <property type="evidence" value="ECO:0007669"/>
    <property type="project" value="InterPro"/>
</dbReference>
<feature type="domain" description="Gfo/Idh/MocA-like oxidoreductase C-terminal" evidence="2">
    <location>
        <begin position="261"/>
        <end position="424"/>
    </location>
</feature>
<sequence length="474" mass="52382">MKRPPATEIRTAGASLALPHDAGRRRFLQSAGIAGGATLAAMPVPHVFGQTPDDQIQVALVGCGGRGTGAANDALAVTNARLKLVALADVKASHVERSLKALVNENQASPEKIDVPPERQFTGFDAYKKAMDVLNPGDIVIFATPLAFRWVHFQYAIDRGLNVFMEKPVIADGPSAKRMLALSEKADAKNLKCGVGLMVRHCRGRQELHQRIQDGEIGDLIMMRAYRMHGPIASAFSTRKPEGESEVLWQIERFHSFIWASGGCFSDFYIHQIDETSWMKNDWPIKAQALGGRHFRDDYVDQNFDSYAVEYTYPDGTKLFFDGRCMKGCKNDMSSTVHGSKGSAVVSTSGHTPGKVKIFNGQNQDRRDVKWAFPQPETSPYRLEWIDLVDAIINDKPYNEVPRGVQASLVTSMGRMAAHTGREITIEQMRDCTHEFAPDVANLSVDGPAPVMPDAEGRYPVPMPGVTRDFEYEV</sequence>